<name>A0A8S5LGD7_9CAUD</name>
<sequence>MNEKKVNGLYLSYRDFINDYASELQAWQNNYPDGTELDYLYALEEESAKYYYYSKNEGSMFPFNDKIRIYNYSSYYNSALNTPYELPFHDFAITIQERVRKYIIGKGSMSLETLNFIKESYEIYIGEWSDSYILNYETLNYYSVFLVVNVIRELGVIIRFDTDKYKNFEYSARRIVAFIQNRINQLEGKDTSANTSINVKVVPTEMPTSISASTNIENSISTSTKIEGVTWEGSESDLLELFKTLKTLGKVEYNADNDTELLPILKATFEGVNSGVTWKGSENEFYELFKALWLCKYIKPFENTDVSLFKFLGGAMGKDIRALGQMKQRNADKKRYLCDELIKEDITKELKELLKTIRAKFYDFVNE</sequence>
<accession>A0A8S5LGD7</accession>
<protein>
    <submittedName>
        <fullName evidence="1">Uncharacterized protein</fullName>
    </submittedName>
</protein>
<evidence type="ECO:0000313" key="1">
    <source>
        <dbReference type="EMBL" id="DAD68947.1"/>
    </source>
</evidence>
<dbReference type="EMBL" id="BK014712">
    <property type="protein sequence ID" value="DAD68947.1"/>
    <property type="molecule type" value="Genomic_DNA"/>
</dbReference>
<organism evidence="1">
    <name type="scientific">Siphoviridae sp. ctOsn3</name>
    <dbReference type="NCBI Taxonomy" id="2823577"/>
    <lineage>
        <taxon>Viruses</taxon>
        <taxon>Duplodnaviria</taxon>
        <taxon>Heunggongvirae</taxon>
        <taxon>Uroviricota</taxon>
        <taxon>Caudoviricetes</taxon>
    </lineage>
</organism>
<reference evidence="1" key="1">
    <citation type="journal article" date="2021" name="Proc. Natl. Acad. Sci. U.S.A.">
        <title>A Catalog of Tens of Thousands of Viruses from Human Metagenomes Reveals Hidden Associations with Chronic Diseases.</title>
        <authorList>
            <person name="Tisza M.J."/>
            <person name="Buck C.B."/>
        </authorList>
    </citation>
    <scope>NUCLEOTIDE SEQUENCE</scope>
    <source>
        <strain evidence="1">CtOsn3</strain>
    </source>
</reference>
<proteinExistence type="predicted"/>